<dbReference type="STRING" id="171693.BN988_03545"/>
<evidence type="ECO:0008006" key="4">
    <source>
        <dbReference type="Google" id="ProtNLM"/>
    </source>
</evidence>
<accession>W9AGX6</accession>
<keyword evidence="1" id="KW-0812">Transmembrane</keyword>
<feature type="transmembrane region" description="Helical" evidence="1">
    <location>
        <begin position="38"/>
        <end position="58"/>
    </location>
</feature>
<evidence type="ECO:0000313" key="2">
    <source>
        <dbReference type="EMBL" id="CDO04964.1"/>
    </source>
</evidence>
<dbReference type="AlphaFoldDB" id="W9AGX6"/>
<keyword evidence="1" id="KW-0472">Membrane</keyword>
<proteinExistence type="predicted"/>
<dbReference type="RefSeq" id="WP_036578360.1">
    <property type="nucleotide sequence ID" value="NZ_CABLBW010000004.1"/>
</dbReference>
<organism evidence="2 3">
    <name type="scientific">Oceanobacillus picturae</name>
    <dbReference type="NCBI Taxonomy" id="171693"/>
    <lineage>
        <taxon>Bacteria</taxon>
        <taxon>Bacillati</taxon>
        <taxon>Bacillota</taxon>
        <taxon>Bacilli</taxon>
        <taxon>Bacillales</taxon>
        <taxon>Bacillaceae</taxon>
        <taxon>Oceanobacillus</taxon>
    </lineage>
</organism>
<feature type="transmembrane region" description="Helical" evidence="1">
    <location>
        <begin position="404"/>
        <end position="423"/>
    </location>
</feature>
<reference evidence="2" key="1">
    <citation type="submission" date="2014-03" db="EMBL/GenBank/DDBJ databases">
        <title>Draft genome sequencing of Oceanobacillus picturae strain S1 isolated from human gut.</title>
        <authorList>
            <person name="Croce O."/>
            <person name="Lagier J.C."/>
            <person name="Raoult D."/>
        </authorList>
    </citation>
    <scope>NUCLEOTIDE SEQUENCE [LARGE SCALE GENOMIC DNA]</scope>
    <source>
        <strain evidence="2">S1</strain>
    </source>
</reference>
<comment type="caution">
    <text evidence="2">The sequence shown here is derived from an EMBL/GenBank/DDBJ whole genome shotgun (WGS) entry which is preliminary data.</text>
</comment>
<feature type="transmembrane region" description="Helical" evidence="1">
    <location>
        <begin position="126"/>
        <end position="147"/>
    </location>
</feature>
<feature type="transmembrane region" description="Helical" evidence="1">
    <location>
        <begin position="370"/>
        <end position="392"/>
    </location>
</feature>
<name>W9AGX6_9BACI</name>
<evidence type="ECO:0000313" key="3">
    <source>
        <dbReference type="Proteomes" id="UP000028863"/>
    </source>
</evidence>
<feature type="transmembrane region" description="Helical" evidence="1">
    <location>
        <begin position="220"/>
        <end position="236"/>
    </location>
</feature>
<dbReference type="Pfam" id="PF13425">
    <property type="entry name" value="O-antigen_lig"/>
    <property type="match status" value="2"/>
</dbReference>
<dbReference type="InterPro" id="IPR049504">
    <property type="entry name" value="O-antigen_lig"/>
</dbReference>
<keyword evidence="1" id="KW-1133">Transmembrane helix</keyword>
<feature type="transmembrane region" description="Helical" evidence="1">
    <location>
        <begin position="242"/>
        <end position="258"/>
    </location>
</feature>
<reference evidence="2" key="2">
    <citation type="submission" date="2014-03" db="EMBL/GenBank/DDBJ databases">
        <authorList>
            <person name="Urmite Genomes"/>
        </authorList>
    </citation>
    <scope>NUCLEOTIDE SEQUENCE</scope>
    <source>
        <strain evidence="2">S1</strain>
    </source>
</reference>
<protein>
    <recommendedName>
        <fullName evidence="4">Lipid A core-O-antigen ligase</fullName>
    </recommendedName>
</protein>
<gene>
    <name evidence="2" type="ORF">BN988_03545</name>
</gene>
<feature type="transmembrane region" description="Helical" evidence="1">
    <location>
        <begin position="159"/>
        <end position="176"/>
    </location>
</feature>
<feature type="transmembrane region" description="Helical" evidence="1">
    <location>
        <begin position="270"/>
        <end position="288"/>
    </location>
</feature>
<dbReference type="eggNOG" id="COG0438">
    <property type="taxonomic scope" value="Bacteria"/>
</dbReference>
<feature type="transmembrane region" description="Helical" evidence="1">
    <location>
        <begin position="188"/>
        <end position="208"/>
    </location>
</feature>
<feature type="transmembrane region" description="Helical" evidence="1">
    <location>
        <begin position="64"/>
        <end position="87"/>
    </location>
</feature>
<dbReference type="Proteomes" id="UP000028863">
    <property type="component" value="Unassembled WGS sequence"/>
</dbReference>
<evidence type="ECO:0000256" key="1">
    <source>
        <dbReference type="SAM" id="Phobius"/>
    </source>
</evidence>
<keyword evidence="3" id="KW-1185">Reference proteome</keyword>
<dbReference type="EMBL" id="CCAX010000004">
    <property type="protein sequence ID" value="CDO04964.1"/>
    <property type="molecule type" value="Genomic_DNA"/>
</dbReference>
<sequence length="447" mass="50907">MQACLTLHIYYEVDYVYLKKIIVEDIKMNYFPIKKDSINQMLFIFFLIQPLLDLMTAFTQELPISVGAFVRTFLMAGLFIMLSIWHIKRGKSQLLLFLLPFAVILISLLINYLYKPQMNLFQEINFAMKTSYFLTLATTAIVLVGLYISKQNLYRVSELISLIIGIAYWLAIITNTSRESYYFTGEGYAGWFFSANELSVIILCLLGILITKITHFKPKAITWVAFILLLAMVPTIGTKTAFLGGVVLIVSAFIYIMKENIRFWQDRRHLLLLFLSFLLIVLIPLSPIRENTEQITGPKYQEQPSLQLEQSGNRVGLLNRILSSRDIYLRETYQDFKNASPIRQAFGLGYAGDYEEGAAKLVEMDLFDLFFGYGVIGSIILLIPFGWLGFMLVKRLFPLRAPPFLLAVTIFLCLGISFLAGHVLLAPSVMSYLTLVIILLGAEKNVS</sequence>
<feature type="transmembrane region" description="Helical" evidence="1">
    <location>
        <begin position="94"/>
        <end position="114"/>
    </location>
</feature>